<protein>
    <submittedName>
        <fullName evidence="3 4">Uncharacterized protein</fullName>
    </submittedName>
</protein>
<organism evidence="3">
    <name type="scientific">Gaeumannomyces tritici (strain R3-111a-1)</name>
    <name type="common">Wheat and barley take-all root rot fungus</name>
    <name type="synonym">Gaeumannomyces graminis var. tritici</name>
    <dbReference type="NCBI Taxonomy" id="644352"/>
    <lineage>
        <taxon>Eukaryota</taxon>
        <taxon>Fungi</taxon>
        <taxon>Dikarya</taxon>
        <taxon>Ascomycota</taxon>
        <taxon>Pezizomycotina</taxon>
        <taxon>Sordariomycetes</taxon>
        <taxon>Sordariomycetidae</taxon>
        <taxon>Magnaporthales</taxon>
        <taxon>Magnaporthaceae</taxon>
        <taxon>Gaeumannomyces</taxon>
    </lineage>
</organism>
<dbReference type="VEuPathDB" id="FungiDB:GGTG_11512"/>
<proteinExistence type="predicted"/>
<reference evidence="4" key="5">
    <citation type="submission" date="2018-04" db="UniProtKB">
        <authorList>
            <consortium name="EnsemblFungi"/>
        </authorList>
    </citation>
    <scope>IDENTIFICATION</scope>
    <source>
        <strain evidence="4">R3-111a-1</strain>
    </source>
</reference>
<dbReference type="EMBL" id="GL385401">
    <property type="protein sequence ID" value="EJT70489.1"/>
    <property type="molecule type" value="Genomic_DNA"/>
</dbReference>
<name>J3PDE4_GAET3</name>
<evidence type="ECO:0000313" key="3">
    <source>
        <dbReference type="EMBL" id="EJT70489.1"/>
    </source>
</evidence>
<dbReference type="EnsemblFungi" id="EJT70489">
    <property type="protein sequence ID" value="EJT70489"/>
    <property type="gene ID" value="GGTG_11512"/>
</dbReference>
<keyword evidence="2" id="KW-0732">Signal</keyword>
<dbReference type="HOGENOM" id="CLU_096894_3_0_1"/>
<dbReference type="eggNOG" id="ENOG502SWNU">
    <property type="taxonomic scope" value="Eukaryota"/>
</dbReference>
<feature type="region of interest" description="Disordered" evidence="1">
    <location>
        <begin position="49"/>
        <end position="72"/>
    </location>
</feature>
<dbReference type="Proteomes" id="UP000006039">
    <property type="component" value="Unassembled WGS sequence"/>
</dbReference>
<feature type="chain" id="PRO_5015095215" evidence="2">
    <location>
        <begin position="22"/>
        <end position="148"/>
    </location>
</feature>
<accession>J3PDE4</accession>
<feature type="signal peptide" evidence="2">
    <location>
        <begin position="1"/>
        <end position="21"/>
    </location>
</feature>
<evidence type="ECO:0000313" key="5">
    <source>
        <dbReference type="Proteomes" id="UP000006039"/>
    </source>
</evidence>
<evidence type="ECO:0000256" key="2">
    <source>
        <dbReference type="SAM" id="SignalP"/>
    </source>
</evidence>
<keyword evidence="5" id="KW-1185">Reference proteome</keyword>
<dbReference type="GeneID" id="20351970"/>
<dbReference type="STRING" id="644352.J3PDE4"/>
<dbReference type="OrthoDB" id="2507450at2759"/>
<sequence>MFTHRIATTSVVLALVAAALGSDITDEVRGGFRMGGSLLPRQTKGLQSFSGSLGGAKAQSITQSSDQKRPFEVNGDTFTDFRSAANRACDNQKNACADMANGSKKGDFTVGECDKQNEECKAAAASATQTAFNALVSSNAEFDFFCDV</sequence>
<dbReference type="AlphaFoldDB" id="J3PDE4"/>
<evidence type="ECO:0000313" key="4">
    <source>
        <dbReference type="EnsemblFungi" id="EJT70489"/>
    </source>
</evidence>
<reference evidence="3" key="2">
    <citation type="submission" date="2010-07" db="EMBL/GenBank/DDBJ databases">
        <authorList>
            <consortium name="The Broad Institute Genome Sequencing Platform"/>
            <consortium name="Broad Institute Genome Sequencing Center for Infectious Disease"/>
            <person name="Ma L.-J."/>
            <person name="Dead R."/>
            <person name="Young S."/>
            <person name="Zeng Q."/>
            <person name="Koehrsen M."/>
            <person name="Alvarado L."/>
            <person name="Berlin A."/>
            <person name="Chapman S.B."/>
            <person name="Chen Z."/>
            <person name="Freedman E."/>
            <person name="Gellesch M."/>
            <person name="Goldberg J."/>
            <person name="Griggs A."/>
            <person name="Gujja S."/>
            <person name="Heilman E.R."/>
            <person name="Heiman D."/>
            <person name="Hepburn T."/>
            <person name="Howarth C."/>
            <person name="Jen D."/>
            <person name="Larson L."/>
            <person name="Mehta T."/>
            <person name="Neiman D."/>
            <person name="Pearson M."/>
            <person name="Roberts A."/>
            <person name="Saif S."/>
            <person name="Shea T."/>
            <person name="Shenoy N."/>
            <person name="Sisk P."/>
            <person name="Stolte C."/>
            <person name="Sykes S."/>
            <person name="Walk T."/>
            <person name="White J."/>
            <person name="Yandava C."/>
            <person name="Haas B."/>
            <person name="Nusbaum C."/>
            <person name="Birren B."/>
        </authorList>
    </citation>
    <scope>NUCLEOTIDE SEQUENCE</scope>
    <source>
        <strain evidence="3">R3-111a-1</strain>
    </source>
</reference>
<gene>
    <name evidence="4" type="primary">20351970</name>
    <name evidence="3" type="ORF">GGTG_11512</name>
</gene>
<reference evidence="4" key="4">
    <citation type="journal article" date="2015" name="G3 (Bethesda)">
        <title>Genome sequences of three phytopathogenic species of the Magnaporthaceae family of fungi.</title>
        <authorList>
            <person name="Okagaki L.H."/>
            <person name="Nunes C.C."/>
            <person name="Sailsbery J."/>
            <person name="Clay B."/>
            <person name="Brown D."/>
            <person name="John T."/>
            <person name="Oh Y."/>
            <person name="Young N."/>
            <person name="Fitzgerald M."/>
            <person name="Haas B.J."/>
            <person name="Zeng Q."/>
            <person name="Young S."/>
            <person name="Adiconis X."/>
            <person name="Fan L."/>
            <person name="Levin J.Z."/>
            <person name="Mitchell T.K."/>
            <person name="Okubara P.A."/>
            <person name="Farman M.L."/>
            <person name="Kohn L.M."/>
            <person name="Birren B."/>
            <person name="Ma L.-J."/>
            <person name="Dean R.A."/>
        </authorList>
    </citation>
    <scope>NUCLEOTIDE SEQUENCE</scope>
    <source>
        <strain evidence="4">R3-111a-1</strain>
    </source>
</reference>
<evidence type="ECO:0000256" key="1">
    <source>
        <dbReference type="SAM" id="MobiDB-lite"/>
    </source>
</evidence>
<reference evidence="5" key="1">
    <citation type="submission" date="2010-07" db="EMBL/GenBank/DDBJ databases">
        <title>The genome sequence of Gaeumannomyces graminis var. tritici strain R3-111a-1.</title>
        <authorList>
            <consortium name="The Broad Institute Genome Sequencing Platform"/>
            <person name="Ma L.-J."/>
            <person name="Dead R."/>
            <person name="Young S."/>
            <person name="Zeng Q."/>
            <person name="Koehrsen M."/>
            <person name="Alvarado L."/>
            <person name="Berlin A."/>
            <person name="Chapman S.B."/>
            <person name="Chen Z."/>
            <person name="Freedman E."/>
            <person name="Gellesch M."/>
            <person name="Goldberg J."/>
            <person name="Griggs A."/>
            <person name="Gujja S."/>
            <person name="Heilman E.R."/>
            <person name="Heiman D."/>
            <person name="Hepburn T."/>
            <person name="Howarth C."/>
            <person name="Jen D."/>
            <person name="Larson L."/>
            <person name="Mehta T."/>
            <person name="Neiman D."/>
            <person name="Pearson M."/>
            <person name="Roberts A."/>
            <person name="Saif S."/>
            <person name="Shea T."/>
            <person name="Shenoy N."/>
            <person name="Sisk P."/>
            <person name="Stolte C."/>
            <person name="Sykes S."/>
            <person name="Walk T."/>
            <person name="White J."/>
            <person name="Yandava C."/>
            <person name="Haas B."/>
            <person name="Nusbaum C."/>
            <person name="Birren B."/>
        </authorList>
    </citation>
    <scope>NUCLEOTIDE SEQUENCE [LARGE SCALE GENOMIC DNA]</scope>
    <source>
        <strain evidence="5">R3-111a-1</strain>
    </source>
</reference>
<reference evidence="3" key="3">
    <citation type="submission" date="2010-09" db="EMBL/GenBank/DDBJ databases">
        <title>Annotation of Gaeumannomyces graminis var. tritici R3-111a-1.</title>
        <authorList>
            <consortium name="The Broad Institute Genome Sequencing Platform"/>
            <person name="Ma L.-J."/>
            <person name="Dead R."/>
            <person name="Young S.K."/>
            <person name="Zeng Q."/>
            <person name="Gargeya S."/>
            <person name="Fitzgerald M."/>
            <person name="Haas B."/>
            <person name="Abouelleil A."/>
            <person name="Alvarado L."/>
            <person name="Arachchi H.M."/>
            <person name="Berlin A."/>
            <person name="Brown A."/>
            <person name="Chapman S.B."/>
            <person name="Chen Z."/>
            <person name="Dunbar C."/>
            <person name="Freedman E."/>
            <person name="Gearin G."/>
            <person name="Gellesch M."/>
            <person name="Goldberg J."/>
            <person name="Griggs A."/>
            <person name="Gujja S."/>
            <person name="Heiman D."/>
            <person name="Howarth C."/>
            <person name="Larson L."/>
            <person name="Lui A."/>
            <person name="MacDonald P.J.P."/>
            <person name="Mehta T."/>
            <person name="Montmayeur A."/>
            <person name="Murphy C."/>
            <person name="Neiman D."/>
            <person name="Pearson M."/>
            <person name="Priest M."/>
            <person name="Roberts A."/>
            <person name="Saif S."/>
            <person name="Shea T."/>
            <person name="Shenoy N."/>
            <person name="Sisk P."/>
            <person name="Stolte C."/>
            <person name="Sykes S."/>
            <person name="Yandava C."/>
            <person name="Wortman J."/>
            <person name="Nusbaum C."/>
            <person name="Birren B."/>
        </authorList>
    </citation>
    <scope>NUCLEOTIDE SEQUENCE</scope>
    <source>
        <strain evidence="3">R3-111a-1</strain>
    </source>
</reference>
<dbReference type="RefSeq" id="XP_009227667.1">
    <property type="nucleotide sequence ID" value="XM_009229403.1"/>
</dbReference>